<evidence type="ECO:0000256" key="1">
    <source>
        <dbReference type="SAM" id="MobiDB-lite"/>
    </source>
</evidence>
<protein>
    <recommendedName>
        <fullName evidence="4">F-box domain-containing protein</fullName>
    </recommendedName>
</protein>
<evidence type="ECO:0008006" key="4">
    <source>
        <dbReference type="Google" id="ProtNLM"/>
    </source>
</evidence>
<dbReference type="AlphaFoldDB" id="A0A328E9R7"/>
<dbReference type="PANTHER" id="PTHR45088:SF1">
    <property type="entry name" value="OS04G0476000 PROTEIN"/>
    <property type="match status" value="1"/>
</dbReference>
<evidence type="ECO:0000313" key="3">
    <source>
        <dbReference type="Proteomes" id="UP000249390"/>
    </source>
</evidence>
<dbReference type="InterPro" id="IPR006597">
    <property type="entry name" value="Sel1-like"/>
</dbReference>
<dbReference type="Proteomes" id="UP000249390">
    <property type="component" value="Unassembled WGS sequence"/>
</dbReference>
<dbReference type="SMART" id="SM00671">
    <property type="entry name" value="SEL1"/>
    <property type="match status" value="5"/>
</dbReference>
<dbReference type="PANTHER" id="PTHR45088">
    <property type="entry name" value="OSJNBA0022H21.17 PROTEIN"/>
    <property type="match status" value="1"/>
</dbReference>
<organism evidence="2 3">
    <name type="scientific">Cuscuta australis</name>
    <dbReference type="NCBI Taxonomy" id="267555"/>
    <lineage>
        <taxon>Eukaryota</taxon>
        <taxon>Viridiplantae</taxon>
        <taxon>Streptophyta</taxon>
        <taxon>Embryophyta</taxon>
        <taxon>Tracheophyta</taxon>
        <taxon>Spermatophyta</taxon>
        <taxon>Magnoliopsida</taxon>
        <taxon>eudicotyledons</taxon>
        <taxon>Gunneridae</taxon>
        <taxon>Pentapetalae</taxon>
        <taxon>asterids</taxon>
        <taxon>lamiids</taxon>
        <taxon>Solanales</taxon>
        <taxon>Convolvulaceae</taxon>
        <taxon>Cuscuteae</taxon>
        <taxon>Cuscuta</taxon>
        <taxon>Cuscuta subgen. Grammica</taxon>
        <taxon>Cuscuta sect. Cleistogrammica</taxon>
    </lineage>
</organism>
<keyword evidence="3" id="KW-1185">Reference proteome</keyword>
<dbReference type="Gene3D" id="1.25.40.10">
    <property type="entry name" value="Tetratricopeptide repeat domain"/>
    <property type="match status" value="2"/>
</dbReference>
<dbReference type="InterPro" id="IPR053301">
    <property type="entry name" value="F-box_motif"/>
</dbReference>
<gene>
    <name evidence="2" type="ORF">DM860_006975</name>
</gene>
<dbReference type="EMBL" id="NQVE01000027">
    <property type="protein sequence ID" value="RAL53303.1"/>
    <property type="molecule type" value="Genomic_DNA"/>
</dbReference>
<name>A0A328E9R7_9ASTE</name>
<sequence length="371" mass="41123">MDKFLPFTDPTNSQFPPTDAPLDSSPPPSGGMKQKTWPPKFESPPPFIALHLVKKQTATRPDPRASCKSRSSKPPFSDPHSGRALQRDYSQLPYDVLGKIAAAFSWSDLRAASLACKSWGDALLPLREAMLFLSWGKRFKHGRGEVKPNLAKALDCFLKGAARGSTLSMVDAGLLYWEMGRKEEGIDWYRKAAVLGDPTGQCNLGICFLQGETSKWEEGVKWLYKACVAGHVRAQYQIALCFHQGRGVHKNFQEAAKWYLKAAEGGYVRAMYNTSLCYSFGEGLAQSHKLGRKWMKKAADRGHCKAQFEHGLHLLSEGDMMNAVVYLELATRAGEAAASHVKNAALQQLSPFSRSQAMILADNWRASHSSR</sequence>
<accession>A0A328E9R7</accession>
<comment type="caution">
    <text evidence="2">The sequence shown here is derived from an EMBL/GenBank/DDBJ whole genome shotgun (WGS) entry which is preliminary data.</text>
</comment>
<feature type="region of interest" description="Disordered" evidence="1">
    <location>
        <begin position="58"/>
        <end position="82"/>
    </location>
</feature>
<dbReference type="InterPro" id="IPR011990">
    <property type="entry name" value="TPR-like_helical_dom_sf"/>
</dbReference>
<feature type="region of interest" description="Disordered" evidence="1">
    <location>
        <begin position="1"/>
        <end position="45"/>
    </location>
</feature>
<evidence type="ECO:0000313" key="2">
    <source>
        <dbReference type="EMBL" id="RAL53303.1"/>
    </source>
</evidence>
<dbReference type="SUPFAM" id="SSF81901">
    <property type="entry name" value="HCP-like"/>
    <property type="match status" value="1"/>
</dbReference>
<reference evidence="2 3" key="1">
    <citation type="submission" date="2018-06" db="EMBL/GenBank/DDBJ databases">
        <title>The Genome of Cuscuta australis (Dodder) Provides Insight into the Evolution of Plant Parasitism.</title>
        <authorList>
            <person name="Liu H."/>
        </authorList>
    </citation>
    <scope>NUCLEOTIDE SEQUENCE [LARGE SCALE GENOMIC DNA]</scope>
    <source>
        <strain evidence="3">cv. Yunnan</strain>
        <tissue evidence="2">Vines</tissue>
    </source>
</reference>
<proteinExistence type="predicted"/>
<dbReference type="Pfam" id="PF08238">
    <property type="entry name" value="Sel1"/>
    <property type="match status" value="5"/>
</dbReference>